<evidence type="ECO:0000256" key="4">
    <source>
        <dbReference type="ARBA" id="ARBA00023136"/>
    </source>
</evidence>
<keyword evidence="8" id="KW-1185">Reference proteome</keyword>
<organism evidence="7 8">
    <name type="scientific">Clostridium saudiense</name>
    <dbReference type="NCBI Taxonomy" id="1414720"/>
    <lineage>
        <taxon>Bacteria</taxon>
        <taxon>Bacillati</taxon>
        <taxon>Bacillota</taxon>
        <taxon>Clostridia</taxon>
        <taxon>Eubacteriales</taxon>
        <taxon>Clostridiaceae</taxon>
        <taxon>Clostridium</taxon>
    </lineage>
</organism>
<dbReference type="InterPro" id="IPR050932">
    <property type="entry name" value="TM2D1-3-like"/>
</dbReference>
<evidence type="ECO:0000256" key="2">
    <source>
        <dbReference type="ARBA" id="ARBA00022692"/>
    </source>
</evidence>
<evidence type="ECO:0000313" key="7">
    <source>
        <dbReference type="EMBL" id="MBM6818109.1"/>
    </source>
</evidence>
<feature type="transmembrane region" description="Helical" evidence="5">
    <location>
        <begin position="79"/>
        <end position="99"/>
    </location>
</feature>
<dbReference type="PANTHER" id="PTHR21016">
    <property type="entry name" value="BETA-AMYLOID BINDING PROTEIN-RELATED"/>
    <property type="match status" value="1"/>
</dbReference>
<evidence type="ECO:0000256" key="5">
    <source>
        <dbReference type="SAM" id="Phobius"/>
    </source>
</evidence>
<dbReference type="EMBL" id="JACJLL010000007">
    <property type="protein sequence ID" value="MBM6818109.1"/>
    <property type="molecule type" value="Genomic_DNA"/>
</dbReference>
<dbReference type="Proteomes" id="UP000767334">
    <property type="component" value="Unassembled WGS sequence"/>
</dbReference>
<accession>A0ABS2FCV6</accession>
<evidence type="ECO:0000256" key="1">
    <source>
        <dbReference type="ARBA" id="ARBA00004141"/>
    </source>
</evidence>
<evidence type="ECO:0000313" key="8">
    <source>
        <dbReference type="Proteomes" id="UP000767334"/>
    </source>
</evidence>
<keyword evidence="2 5" id="KW-0812">Transmembrane</keyword>
<evidence type="ECO:0000256" key="3">
    <source>
        <dbReference type="ARBA" id="ARBA00022989"/>
    </source>
</evidence>
<protein>
    <submittedName>
        <fullName evidence="7">TM2 domain-containing protein</fullName>
    </submittedName>
</protein>
<reference evidence="7 8" key="1">
    <citation type="journal article" date="2021" name="Sci. Rep.">
        <title>The distribution of antibiotic resistance genes in chicken gut microbiota commensals.</title>
        <authorList>
            <person name="Juricova H."/>
            <person name="Matiasovicova J."/>
            <person name="Kubasova T."/>
            <person name="Cejkova D."/>
            <person name="Rychlik I."/>
        </authorList>
    </citation>
    <scope>NUCLEOTIDE SEQUENCE [LARGE SCALE GENOMIC DNA]</scope>
    <source>
        <strain evidence="7 8">An435</strain>
    </source>
</reference>
<dbReference type="RefSeq" id="WP_204571786.1">
    <property type="nucleotide sequence ID" value="NZ_JACJLL010000007.1"/>
</dbReference>
<comment type="subcellular location">
    <subcellularLocation>
        <location evidence="1">Membrane</location>
        <topology evidence="1">Multi-pass membrane protein</topology>
    </subcellularLocation>
</comment>
<sequence>MKCYYHDNKEVVAACTECGRFICEACKVNINGKAVCKKCIETGVFGPNEGYKYNRYNYNRSNQQGYNNYDVRKSTQKSWLVTLLLCLFVGTLGVHRFYVGKIGTGILQLLTFGGFGIWTLVDFILIACKKFTDAKGNLILD</sequence>
<evidence type="ECO:0000259" key="6">
    <source>
        <dbReference type="Pfam" id="PF05154"/>
    </source>
</evidence>
<keyword evidence="3 5" id="KW-1133">Transmembrane helix</keyword>
<gene>
    <name evidence="7" type="ORF">H6A19_01940</name>
</gene>
<feature type="domain" description="TM2" evidence="6">
    <location>
        <begin position="76"/>
        <end position="124"/>
    </location>
</feature>
<dbReference type="PANTHER" id="PTHR21016:SF25">
    <property type="entry name" value="TM2 DOMAIN-CONTAINING PROTEIN DDB_G0277895-RELATED"/>
    <property type="match status" value="1"/>
</dbReference>
<dbReference type="Pfam" id="PF05154">
    <property type="entry name" value="TM2"/>
    <property type="match status" value="1"/>
</dbReference>
<comment type="caution">
    <text evidence="7">The sequence shown here is derived from an EMBL/GenBank/DDBJ whole genome shotgun (WGS) entry which is preliminary data.</text>
</comment>
<feature type="transmembrane region" description="Helical" evidence="5">
    <location>
        <begin position="105"/>
        <end position="128"/>
    </location>
</feature>
<name>A0ABS2FCV6_9CLOT</name>
<keyword evidence="4 5" id="KW-0472">Membrane</keyword>
<dbReference type="InterPro" id="IPR007829">
    <property type="entry name" value="TM2"/>
</dbReference>
<proteinExistence type="predicted"/>